<evidence type="ECO:0000256" key="3">
    <source>
        <dbReference type="ARBA" id="ARBA00022801"/>
    </source>
</evidence>
<name>A0A0F9FT91_9ZZZZ</name>
<evidence type="ECO:0000256" key="1">
    <source>
        <dbReference type="ARBA" id="ARBA00009227"/>
    </source>
</evidence>
<dbReference type="GO" id="GO:0046872">
    <property type="term" value="F:metal ion binding"/>
    <property type="evidence" value="ECO:0007669"/>
    <property type="project" value="UniProtKB-KW"/>
</dbReference>
<gene>
    <name evidence="4" type="ORF">LCGC14_1911870</name>
</gene>
<dbReference type="PANTHER" id="PTHR11358">
    <property type="entry name" value="ARGINASE/AGMATINASE"/>
    <property type="match status" value="1"/>
</dbReference>
<dbReference type="Gene3D" id="3.40.800.10">
    <property type="entry name" value="Ureohydrolase domain"/>
    <property type="match status" value="1"/>
</dbReference>
<evidence type="ECO:0000313" key="4">
    <source>
        <dbReference type="EMBL" id="KKL89719.1"/>
    </source>
</evidence>
<sequence length="296" mass="33179">MKLYHKQFLGLEDEFIDHEKAAIAILPFPYEGGVSYGTGTSKAPDAVINASHYLELYDEVLKVEPHRQGIITVSPPEMPKNQAAMFAAVYEKTRALINENKFVVLLGGDHSISSGFFKALCDKYGILAAIQIDAHTDLRDSYKDSKLNHACVMSRIRELTPHTLQIGIRSMSLEEAELIERENLCVCTMHDFRQAKFDIGPALDKMPDPVFLTVDVDAFDWSVVMSTGTPEPGGFLWDEALNLLQKIFMCKKVVGFDVVELSYSQTDKNSSFAIAKLIYKMLGFKLMADNQRLRSA</sequence>
<dbReference type="AlphaFoldDB" id="A0A0F9FT91"/>
<dbReference type="PANTHER" id="PTHR11358:SF26">
    <property type="entry name" value="GUANIDINO ACID HYDROLASE, MITOCHONDRIAL"/>
    <property type="match status" value="1"/>
</dbReference>
<dbReference type="InterPro" id="IPR006035">
    <property type="entry name" value="Ureohydrolase"/>
</dbReference>
<accession>A0A0F9FT91</accession>
<dbReference type="InterPro" id="IPR023696">
    <property type="entry name" value="Ureohydrolase_dom_sf"/>
</dbReference>
<reference evidence="4" key="1">
    <citation type="journal article" date="2015" name="Nature">
        <title>Complex archaea that bridge the gap between prokaryotes and eukaryotes.</title>
        <authorList>
            <person name="Spang A."/>
            <person name="Saw J.H."/>
            <person name="Jorgensen S.L."/>
            <person name="Zaremba-Niedzwiedzka K."/>
            <person name="Martijn J."/>
            <person name="Lind A.E."/>
            <person name="van Eijk R."/>
            <person name="Schleper C."/>
            <person name="Guy L."/>
            <person name="Ettema T.J."/>
        </authorList>
    </citation>
    <scope>NUCLEOTIDE SEQUENCE</scope>
</reference>
<dbReference type="GO" id="GO:0033389">
    <property type="term" value="P:putrescine biosynthetic process from arginine, via agmatine"/>
    <property type="evidence" value="ECO:0007669"/>
    <property type="project" value="TreeGrafter"/>
</dbReference>
<dbReference type="EMBL" id="LAZR01020209">
    <property type="protein sequence ID" value="KKL89719.1"/>
    <property type="molecule type" value="Genomic_DNA"/>
</dbReference>
<dbReference type="GO" id="GO:0008783">
    <property type="term" value="F:agmatinase activity"/>
    <property type="evidence" value="ECO:0007669"/>
    <property type="project" value="TreeGrafter"/>
</dbReference>
<protein>
    <recommendedName>
        <fullName evidence="5">Agmatinase</fullName>
    </recommendedName>
</protein>
<dbReference type="SUPFAM" id="SSF52768">
    <property type="entry name" value="Arginase/deacetylase"/>
    <property type="match status" value="1"/>
</dbReference>
<dbReference type="PROSITE" id="PS51409">
    <property type="entry name" value="ARGINASE_2"/>
    <property type="match status" value="1"/>
</dbReference>
<dbReference type="Pfam" id="PF00491">
    <property type="entry name" value="Arginase"/>
    <property type="match status" value="1"/>
</dbReference>
<evidence type="ECO:0000256" key="2">
    <source>
        <dbReference type="ARBA" id="ARBA00022723"/>
    </source>
</evidence>
<dbReference type="PIRSF" id="PIRSF036979">
    <property type="entry name" value="Arginase"/>
    <property type="match status" value="1"/>
</dbReference>
<comment type="similarity">
    <text evidence="1">Belongs to the arginase family. Agmatinase subfamily.</text>
</comment>
<proteinExistence type="inferred from homology"/>
<keyword evidence="3" id="KW-0378">Hydrolase</keyword>
<evidence type="ECO:0008006" key="5">
    <source>
        <dbReference type="Google" id="ProtNLM"/>
    </source>
</evidence>
<dbReference type="NCBIfam" id="TIGR01230">
    <property type="entry name" value="agmatinase"/>
    <property type="match status" value="1"/>
</dbReference>
<comment type="caution">
    <text evidence="4">The sequence shown here is derived from an EMBL/GenBank/DDBJ whole genome shotgun (WGS) entry which is preliminary data.</text>
</comment>
<feature type="non-terminal residue" evidence="4">
    <location>
        <position position="296"/>
    </location>
</feature>
<dbReference type="CDD" id="cd11593">
    <property type="entry name" value="Agmatinase-like_2"/>
    <property type="match status" value="1"/>
</dbReference>
<dbReference type="InterPro" id="IPR005925">
    <property type="entry name" value="Agmatinase-rel"/>
</dbReference>
<organism evidence="4">
    <name type="scientific">marine sediment metagenome</name>
    <dbReference type="NCBI Taxonomy" id="412755"/>
    <lineage>
        <taxon>unclassified sequences</taxon>
        <taxon>metagenomes</taxon>
        <taxon>ecological metagenomes</taxon>
    </lineage>
</organism>
<keyword evidence="2" id="KW-0479">Metal-binding</keyword>